<keyword evidence="1" id="KW-0472">Membrane</keyword>
<comment type="caution">
    <text evidence="2">The sequence shown here is derived from an EMBL/GenBank/DDBJ whole genome shotgun (WGS) entry which is preliminary data.</text>
</comment>
<gene>
    <name evidence="2" type="ORF">C683_1082</name>
</gene>
<dbReference type="EMBL" id="AMYT01000021">
    <property type="protein sequence ID" value="EKU27086.1"/>
    <property type="molecule type" value="Genomic_DNA"/>
</dbReference>
<evidence type="ECO:0000313" key="3">
    <source>
        <dbReference type="Proteomes" id="UP000016057"/>
    </source>
</evidence>
<dbReference type="AlphaFoldDB" id="K8ZND8"/>
<feature type="transmembrane region" description="Helical" evidence="1">
    <location>
        <begin position="6"/>
        <end position="26"/>
    </location>
</feature>
<dbReference type="RefSeq" id="WP_009491771.1">
    <property type="nucleotide sequence ID" value="NZ_AMYT01000021.1"/>
</dbReference>
<protein>
    <submittedName>
        <fullName evidence="2">Uncharacterized protein</fullName>
    </submittedName>
</protein>
<name>K8ZND8_9ENTE</name>
<keyword evidence="1" id="KW-1133">Transmembrane helix</keyword>
<evidence type="ECO:0000256" key="1">
    <source>
        <dbReference type="SAM" id="Phobius"/>
    </source>
</evidence>
<sequence length="94" mass="11335">MSEAVIALFIMMLALTQIMPMFLQFYEQKREKEDEIILLMGMKEKIRHPKETYVAPTHPPTTIYYEKTKTHAKVWGKYHGKTYQYEIEKRVHTR</sequence>
<evidence type="ECO:0000313" key="2">
    <source>
        <dbReference type="EMBL" id="EKU27086.1"/>
    </source>
</evidence>
<keyword evidence="1" id="KW-0812">Transmembrane</keyword>
<proteinExistence type="predicted"/>
<dbReference type="Proteomes" id="UP000016057">
    <property type="component" value="Unassembled WGS sequence"/>
</dbReference>
<accession>K8ZND8</accession>
<reference evidence="2 3" key="1">
    <citation type="journal article" date="2013" name="Genome Announc.">
        <title>Draft Genome Sequence of Catellicoccus marimammalium, a Novel Species Commonly Found in Gull Feces.</title>
        <authorList>
            <person name="Weigand M.R."/>
            <person name="Ryu H."/>
            <person name="Bozcek L."/>
            <person name="Konstantinidis K.T."/>
            <person name="Santo Domingo J.W."/>
        </authorList>
    </citation>
    <scope>NUCLEOTIDE SEQUENCE [LARGE SCALE GENOMIC DNA]</scope>
    <source>
        <strain evidence="2 3">M35/04/3</strain>
    </source>
</reference>
<keyword evidence="3" id="KW-1185">Reference proteome</keyword>
<organism evidence="2 3">
    <name type="scientific">Catellicoccus marimammalium M35/04/3</name>
    <dbReference type="NCBI Taxonomy" id="1234409"/>
    <lineage>
        <taxon>Bacteria</taxon>
        <taxon>Bacillati</taxon>
        <taxon>Bacillota</taxon>
        <taxon>Bacilli</taxon>
        <taxon>Lactobacillales</taxon>
        <taxon>Enterococcaceae</taxon>
        <taxon>Catellicoccus</taxon>
    </lineage>
</organism>
<dbReference type="STRING" id="1234409.C683_1082"/>